<organism evidence="1">
    <name type="scientific">Ralstonia syzygii R24</name>
    <dbReference type="NCBI Taxonomy" id="907261"/>
    <lineage>
        <taxon>Bacteria</taxon>
        <taxon>Pseudomonadati</taxon>
        <taxon>Pseudomonadota</taxon>
        <taxon>Betaproteobacteria</taxon>
        <taxon>Burkholderiales</taxon>
        <taxon>Burkholderiaceae</taxon>
        <taxon>Ralstonia</taxon>
        <taxon>Ralstonia solanacearum species complex</taxon>
    </lineage>
</organism>
<proteinExistence type="predicted"/>
<gene>
    <name evidence="1" type="ORF">RALSY_30223</name>
</gene>
<reference evidence="1" key="2">
    <citation type="submission" date="2011-04" db="EMBL/GenBank/DDBJ databases">
        <authorList>
            <person name="Genoscope - CEA"/>
        </authorList>
    </citation>
    <scope>NUCLEOTIDE SEQUENCE</scope>
    <source>
        <strain evidence="1">R24</strain>
    </source>
</reference>
<dbReference type="AlphaFoldDB" id="G3A3M4"/>
<evidence type="ECO:0000313" key="1">
    <source>
        <dbReference type="EMBL" id="CCA88482.1"/>
    </source>
</evidence>
<dbReference type="EMBL" id="FR854088">
    <property type="protein sequence ID" value="CCA88482.1"/>
    <property type="molecule type" value="Genomic_DNA"/>
</dbReference>
<name>G3A3M4_9RALS</name>
<protein>
    <submittedName>
        <fullName evidence="1">Uncharacterized protein</fullName>
    </submittedName>
</protein>
<reference evidence="1" key="1">
    <citation type="journal article" date="2011" name="PLoS ONE">
        <title>Ralstonia syzygii, the Blood Disease Bacterium and some Asian R. solanacearum strains form a single genomic species despite divergent lifestyles.</title>
        <authorList>
            <person name="Remenant B."/>
            <person name="de Cambiaire J.C."/>
            <person name="Cellier G."/>
            <person name="Jacobs J.M."/>
            <person name="Mangenot S."/>
            <person name="Barbe V."/>
            <person name="Lajus A."/>
            <person name="Vallenet D."/>
            <person name="Medigue C."/>
            <person name="Fegan M."/>
            <person name="Allen C."/>
            <person name="Prior P."/>
        </authorList>
    </citation>
    <scope>NUCLEOTIDE SEQUENCE</scope>
    <source>
        <strain evidence="1">R24</strain>
    </source>
</reference>
<sequence>MRESSCRIFQKIEMMAGKLEGRTLVREELVRVSKELCSKDGQSRLGLALSGILPILDHEFILHWVPEQKEDIYWVLISPVEVVEVELPRNQASGEEPVSLKVMDVAMFLQRYLPREVKERLEIALELTRT</sequence>
<accession>G3A3M4</accession>